<dbReference type="Gene3D" id="3.30.70.120">
    <property type="match status" value="1"/>
</dbReference>
<dbReference type="CDD" id="cd16380">
    <property type="entry name" value="YitT_C"/>
    <property type="match status" value="1"/>
</dbReference>
<dbReference type="PIRSF" id="PIRSF006483">
    <property type="entry name" value="Membrane_protein_YitT"/>
    <property type="match status" value="1"/>
</dbReference>
<dbReference type="GO" id="GO:0005886">
    <property type="term" value="C:plasma membrane"/>
    <property type="evidence" value="ECO:0007669"/>
    <property type="project" value="UniProtKB-SubCell"/>
</dbReference>
<evidence type="ECO:0000256" key="4">
    <source>
        <dbReference type="ARBA" id="ARBA00022989"/>
    </source>
</evidence>
<evidence type="ECO:0000256" key="1">
    <source>
        <dbReference type="ARBA" id="ARBA00004651"/>
    </source>
</evidence>
<evidence type="ECO:0000259" key="7">
    <source>
        <dbReference type="Pfam" id="PF10035"/>
    </source>
</evidence>
<evidence type="ECO:0000313" key="8">
    <source>
        <dbReference type="EMBL" id="CUN14502.1"/>
    </source>
</evidence>
<keyword evidence="2" id="KW-1003">Cell membrane</keyword>
<reference evidence="8 9" key="1">
    <citation type="submission" date="2015-09" db="EMBL/GenBank/DDBJ databases">
        <authorList>
            <consortium name="Pathogen Informatics"/>
        </authorList>
    </citation>
    <scope>NUCLEOTIDE SEQUENCE [LARGE SCALE GENOMIC DNA]</scope>
    <source>
        <strain evidence="8 9">2789STDY5608868</strain>
    </source>
</reference>
<feature type="transmembrane region" description="Helical" evidence="6">
    <location>
        <begin position="54"/>
        <end position="72"/>
    </location>
</feature>
<evidence type="ECO:0000313" key="9">
    <source>
        <dbReference type="Proteomes" id="UP000095598"/>
    </source>
</evidence>
<feature type="domain" description="DUF2179" evidence="7">
    <location>
        <begin position="220"/>
        <end position="274"/>
    </location>
</feature>
<evidence type="ECO:0000256" key="5">
    <source>
        <dbReference type="ARBA" id="ARBA00023136"/>
    </source>
</evidence>
<evidence type="ECO:0000256" key="6">
    <source>
        <dbReference type="SAM" id="Phobius"/>
    </source>
</evidence>
<protein>
    <submittedName>
        <fullName evidence="8">Uncharacterized BCR, YitT family COG1284</fullName>
    </submittedName>
</protein>
<organism evidence="8 9">
    <name type="scientific">Anaerostipes hadrus</name>
    <dbReference type="NCBI Taxonomy" id="649756"/>
    <lineage>
        <taxon>Bacteria</taxon>
        <taxon>Bacillati</taxon>
        <taxon>Bacillota</taxon>
        <taxon>Clostridia</taxon>
        <taxon>Lachnospirales</taxon>
        <taxon>Lachnospiraceae</taxon>
        <taxon>Anaerostipes</taxon>
    </lineage>
</organism>
<gene>
    <name evidence="8" type="ORF">ERS852425_02913</name>
</gene>
<dbReference type="Proteomes" id="UP000095598">
    <property type="component" value="Unassembled WGS sequence"/>
</dbReference>
<keyword evidence="5 6" id="KW-0472">Membrane</keyword>
<name>A0A173UHP0_ANAHA</name>
<evidence type="ECO:0000256" key="2">
    <source>
        <dbReference type="ARBA" id="ARBA00022475"/>
    </source>
</evidence>
<keyword evidence="3 6" id="KW-0812">Transmembrane</keyword>
<dbReference type="InterPro" id="IPR003740">
    <property type="entry name" value="YitT"/>
</dbReference>
<feature type="transmembrane region" description="Helical" evidence="6">
    <location>
        <begin position="108"/>
        <end position="129"/>
    </location>
</feature>
<dbReference type="PANTHER" id="PTHR33545:SF5">
    <property type="entry name" value="UPF0750 MEMBRANE PROTEIN YITT"/>
    <property type="match status" value="1"/>
</dbReference>
<comment type="subcellular location">
    <subcellularLocation>
        <location evidence="1">Cell membrane</location>
        <topology evidence="1">Multi-pass membrane protein</topology>
    </subcellularLocation>
</comment>
<dbReference type="Pfam" id="PF02588">
    <property type="entry name" value="YitT_membrane"/>
    <property type="match status" value="1"/>
</dbReference>
<sequence length="280" mass="30632">MKLKLKNFSLLTISTLIMAVGIYFFKFTNNFTFGGITGIAVLVAKFLPISASDFSFVVNILLLIIGWIVLGKSFAEKTAYSTILLSVSLSLLERIYHMSHPLTNEPLLELIFAILLPALGSAILFNIGASSGGTDVIAMILKKYTSVDIGKGLMISDLIFTLAGFLVFNVKTGLYSLFGLIMRSALIDNFIESFNRSKYFHVVTSNATCICDFIQNDLQRGATIVNATGAFTGDDKYIILTVLSPSQAVKLRNFIKEHDPKAFLLVSNTSEIIGKGFHSV</sequence>
<dbReference type="InterPro" id="IPR051461">
    <property type="entry name" value="UPF0750_membrane"/>
</dbReference>
<dbReference type="InterPro" id="IPR019264">
    <property type="entry name" value="DUF2179"/>
</dbReference>
<proteinExistence type="predicted"/>
<dbReference type="RefSeq" id="WP_055259662.1">
    <property type="nucleotide sequence ID" value="NZ_CYXT01000028.1"/>
</dbReference>
<dbReference type="AlphaFoldDB" id="A0A173UHP0"/>
<feature type="transmembrane region" description="Helical" evidence="6">
    <location>
        <begin position="7"/>
        <end position="25"/>
    </location>
</feature>
<evidence type="ECO:0000256" key="3">
    <source>
        <dbReference type="ARBA" id="ARBA00022692"/>
    </source>
</evidence>
<accession>A0A173UHP0</accession>
<keyword evidence="4 6" id="KW-1133">Transmembrane helix</keyword>
<dbReference type="Pfam" id="PF10035">
    <property type="entry name" value="DUF2179"/>
    <property type="match status" value="1"/>
</dbReference>
<dbReference type="PANTHER" id="PTHR33545">
    <property type="entry name" value="UPF0750 MEMBRANE PROTEIN YITT-RELATED"/>
    <property type="match status" value="1"/>
</dbReference>
<dbReference type="EMBL" id="CYXT01000028">
    <property type="protein sequence ID" value="CUN14502.1"/>
    <property type="molecule type" value="Genomic_DNA"/>
</dbReference>
<dbReference type="InterPro" id="IPR015867">
    <property type="entry name" value="N-reg_PII/ATP_PRibTrfase_C"/>
</dbReference>